<dbReference type="VEuPathDB" id="VectorBase:GAUT001743"/>
<dbReference type="Proteomes" id="UP000078200">
    <property type="component" value="Unassembled WGS sequence"/>
</dbReference>
<keyword evidence="1" id="KW-0812">Transmembrane</keyword>
<name>A0A1A9UE47_GLOAU</name>
<accession>A0A1A9UE47</accession>
<keyword evidence="3" id="KW-1185">Reference proteome</keyword>
<dbReference type="AlphaFoldDB" id="A0A1A9UE47"/>
<sequence length="317" mass="36792">MDAPFHSCNNWFDVAISLINKPLNCESISSHHHNFYTLTVAINFEFCLSIFAITIARQSNRRTDKWTGLKEKLRYFEWLTYRLVLLTSDQQSGDAGSIPVSIVDIVLSPIFLCLFIQHNKAKFDGGNWARDWRMTPYDFQMQASIRTSVEEKGLVKEKAIFWRCRNGVKKEQFIACVRVTQTLHEVIKNCGKNKFILNEMKSSRKKKWGKRQANSGYKAGSRAKVLSNLEEKKKELMWTLSSFRPFHLQFQFPFLIINLCLLSNLFWGFMCVIYKIPDLRKDAPLLGIKILWSVVRKVLSNLNLNILTNSSSSVYLN</sequence>
<proteinExistence type="predicted"/>
<keyword evidence="1" id="KW-1133">Transmembrane helix</keyword>
<feature type="transmembrane region" description="Helical" evidence="1">
    <location>
        <begin position="252"/>
        <end position="276"/>
    </location>
</feature>
<keyword evidence="1" id="KW-0472">Membrane</keyword>
<reference evidence="2" key="1">
    <citation type="submission" date="2020-05" db="UniProtKB">
        <authorList>
            <consortium name="EnsemblMetazoa"/>
        </authorList>
    </citation>
    <scope>IDENTIFICATION</scope>
    <source>
        <strain evidence="2">TTRI</strain>
    </source>
</reference>
<evidence type="ECO:0000256" key="1">
    <source>
        <dbReference type="SAM" id="Phobius"/>
    </source>
</evidence>
<evidence type="ECO:0000313" key="3">
    <source>
        <dbReference type="Proteomes" id="UP000078200"/>
    </source>
</evidence>
<organism evidence="2 3">
    <name type="scientific">Glossina austeni</name>
    <name type="common">Savannah tsetse fly</name>
    <dbReference type="NCBI Taxonomy" id="7395"/>
    <lineage>
        <taxon>Eukaryota</taxon>
        <taxon>Metazoa</taxon>
        <taxon>Ecdysozoa</taxon>
        <taxon>Arthropoda</taxon>
        <taxon>Hexapoda</taxon>
        <taxon>Insecta</taxon>
        <taxon>Pterygota</taxon>
        <taxon>Neoptera</taxon>
        <taxon>Endopterygota</taxon>
        <taxon>Diptera</taxon>
        <taxon>Brachycera</taxon>
        <taxon>Muscomorpha</taxon>
        <taxon>Hippoboscoidea</taxon>
        <taxon>Glossinidae</taxon>
        <taxon>Glossina</taxon>
    </lineage>
</organism>
<protein>
    <submittedName>
        <fullName evidence="2">Uncharacterized protein</fullName>
    </submittedName>
</protein>
<dbReference type="EnsemblMetazoa" id="GAUT001743-RA">
    <property type="protein sequence ID" value="GAUT001743-PA"/>
    <property type="gene ID" value="GAUT001743"/>
</dbReference>
<evidence type="ECO:0000313" key="2">
    <source>
        <dbReference type="EnsemblMetazoa" id="GAUT001743-PA"/>
    </source>
</evidence>